<dbReference type="EMBL" id="KI925455">
    <property type="protein sequence ID" value="ETW85485.1"/>
    <property type="molecule type" value="Genomic_DNA"/>
</dbReference>
<dbReference type="AlphaFoldDB" id="W4KJJ3"/>
<dbReference type="GeneID" id="20665715"/>
<organism evidence="2 3">
    <name type="scientific">Heterobasidion irregulare (strain TC 32-1)</name>
    <dbReference type="NCBI Taxonomy" id="747525"/>
    <lineage>
        <taxon>Eukaryota</taxon>
        <taxon>Fungi</taxon>
        <taxon>Dikarya</taxon>
        <taxon>Basidiomycota</taxon>
        <taxon>Agaricomycotina</taxon>
        <taxon>Agaricomycetes</taxon>
        <taxon>Russulales</taxon>
        <taxon>Bondarzewiaceae</taxon>
        <taxon>Heterobasidion</taxon>
        <taxon>Heterobasidion annosum species complex</taxon>
    </lineage>
</organism>
<proteinExistence type="predicted"/>
<reference evidence="2 3" key="1">
    <citation type="journal article" date="2012" name="New Phytol.">
        <title>Insight into trade-off between wood decay and parasitism from the genome of a fungal forest pathogen.</title>
        <authorList>
            <person name="Olson A."/>
            <person name="Aerts A."/>
            <person name="Asiegbu F."/>
            <person name="Belbahri L."/>
            <person name="Bouzid O."/>
            <person name="Broberg A."/>
            <person name="Canback B."/>
            <person name="Coutinho P.M."/>
            <person name="Cullen D."/>
            <person name="Dalman K."/>
            <person name="Deflorio G."/>
            <person name="van Diepen L.T."/>
            <person name="Dunand C."/>
            <person name="Duplessis S."/>
            <person name="Durling M."/>
            <person name="Gonthier P."/>
            <person name="Grimwood J."/>
            <person name="Fossdal C.G."/>
            <person name="Hansson D."/>
            <person name="Henrissat B."/>
            <person name="Hietala A."/>
            <person name="Himmelstrand K."/>
            <person name="Hoffmeister D."/>
            <person name="Hogberg N."/>
            <person name="James T.Y."/>
            <person name="Karlsson M."/>
            <person name="Kohler A."/>
            <person name="Kues U."/>
            <person name="Lee Y.H."/>
            <person name="Lin Y.C."/>
            <person name="Lind M."/>
            <person name="Lindquist E."/>
            <person name="Lombard V."/>
            <person name="Lucas S."/>
            <person name="Lunden K."/>
            <person name="Morin E."/>
            <person name="Murat C."/>
            <person name="Park J."/>
            <person name="Raffaello T."/>
            <person name="Rouze P."/>
            <person name="Salamov A."/>
            <person name="Schmutz J."/>
            <person name="Solheim H."/>
            <person name="Stahlberg J."/>
            <person name="Velez H."/>
            <person name="de Vries R.P."/>
            <person name="Wiebenga A."/>
            <person name="Woodward S."/>
            <person name="Yakovlev I."/>
            <person name="Garbelotto M."/>
            <person name="Martin F."/>
            <person name="Grigoriev I.V."/>
            <person name="Stenlid J."/>
        </authorList>
    </citation>
    <scope>NUCLEOTIDE SEQUENCE [LARGE SCALE GENOMIC DNA]</scope>
    <source>
        <strain evidence="2 3">TC 32-1</strain>
    </source>
</reference>
<keyword evidence="3" id="KW-1185">Reference proteome</keyword>
<dbReference type="InParanoid" id="W4KJJ3"/>
<protein>
    <submittedName>
        <fullName evidence="2">Uncharacterized protein</fullName>
    </submittedName>
</protein>
<accession>W4KJJ3</accession>
<feature type="compositionally biased region" description="Basic and acidic residues" evidence="1">
    <location>
        <begin position="119"/>
        <end position="136"/>
    </location>
</feature>
<evidence type="ECO:0000313" key="2">
    <source>
        <dbReference type="EMBL" id="ETW85485.1"/>
    </source>
</evidence>
<feature type="region of interest" description="Disordered" evidence="1">
    <location>
        <begin position="113"/>
        <end position="136"/>
    </location>
</feature>
<dbReference type="KEGG" id="hir:HETIRDRAFT_100861"/>
<dbReference type="HOGENOM" id="CLU_1875693_0_0_1"/>
<evidence type="ECO:0000313" key="3">
    <source>
        <dbReference type="Proteomes" id="UP000030671"/>
    </source>
</evidence>
<dbReference type="RefSeq" id="XP_009542342.1">
    <property type="nucleotide sequence ID" value="XM_009544047.1"/>
</dbReference>
<evidence type="ECO:0000256" key="1">
    <source>
        <dbReference type="SAM" id="MobiDB-lite"/>
    </source>
</evidence>
<sequence length="136" mass="14268">MRGSPVLLCDFPAKMDRRASPARGAVRCGAVPIGSRPALAGAAGAAGPAWFSLVQRVQPADRSRICVGSGVIEDSYWGQLSGCCSGPTVGWGGVGYWSGGMARDGAGAVRKFPRRKAEKWRSTGRELPVDRDGSVY</sequence>
<gene>
    <name evidence="2" type="ORF">HETIRDRAFT_100861</name>
</gene>
<dbReference type="Proteomes" id="UP000030671">
    <property type="component" value="Unassembled WGS sequence"/>
</dbReference>
<name>W4KJJ3_HETIT</name>